<dbReference type="Proteomes" id="UP000290365">
    <property type="component" value="Chromosome"/>
</dbReference>
<dbReference type="KEGG" id="kbs:EPA93_34125"/>
<organism evidence="1 2">
    <name type="scientific">Ktedonosporobacter rubrisoli</name>
    <dbReference type="NCBI Taxonomy" id="2509675"/>
    <lineage>
        <taxon>Bacteria</taxon>
        <taxon>Bacillati</taxon>
        <taxon>Chloroflexota</taxon>
        <taxon>Ktedonobacteria</taxon>
        <taxon>Ktedonobacterales</taxon>
        <taxon>Ktedonosporobacteraceae</taxon>
        <taxon>Ktedonosporobacter</taxon>
    </lineage>
</organism>
<protein>
    <submittedName>
        <fullName evidence="1">Uncharacterized protein</fullName>
    </submittedName>
</protein>
<sequence>MSSIEYDENNLSPVHYEKLLQAIQQALRITVTDSKDDYLFTKADSLAFDIDKVAATVGKQFKTGNYIPFEVRDGLNFATVHALDINEKTDFSHDLQHKVIEELAEQLLKRMQSKLQHSSLERYATALLAPIDTFIKNQAKALSYPLNKEHTLQRQNIHASDGKDGQELWLKAHKLTLSVTNIGSFNEQIAKSINAYIEQYPGCDEDDIADTHENLEVAQNQQTSNLNQLKEIIVKESVARIQREARVCYLRYLGEGMFHWRRKDFKQGQSDSAKQVEKAIILLGNLILRLQALDAYIRQADKEYSHYTVFLHKNEFNYRDIFARADAFSPLPIITEIDGFLGENTDQQRQAKTFISGVKLKLNGAVHNHGGKGHSVFDFNMALLDPSSSEYQAREKASRRERSFYEKVLKVALLYCFVFVEMENKDFRPGLYFEEHILPALQSNDDHQAITALQKLKRTITQNGVTENLTLLRNKLKEFLHKANIGPERKTYDKALTLDKSILTKDVNQIIQGNFFQETFDQRNGRNALKYIAVTSDAPDPNTLSRLPIKMAFEPIYYYPTEKPPEHFTMCTQTAGIEVLPTFLAPVDQQAPDKYKTVYQGIKRIAFYYRHRPQVHTDSPEAFAYRFTYALLAYTMIKLLADSLPTDRKSKLFAPIICIHANAEQAPDEKGEKYDDESFMHALAKQLAHLLSADYMSGSQGFQLDTVMGNNYKLGNALYSLYSALPHTFHLQQTQAAPANNGARAYQLNKLAIIVVSSRKSDENLKAPDYYEACIIGKVVGIERQLDDTITVRTLNTFSANQNSKELFSRPDVIIEQVKKYQQQGYQHFLYVAHAPYTSTLNISDSGNSELFFMNKDIIQAMRAVDQNIKIYPTFCDKYYVINRKAAQKKLLHPDSLYIDDIRELSKVSNDPTRRSQLFFNLFNGITVNKDTVYNGVMSYATLINVYDDDPSYDQYIWNDLLNDSANQSLKTELLDFITLLHFSRYEKASQKDNPVAFKLDPYTDIIGDKSVGALSIFPHMTGRARFNSLAFLNVVRAILHTTYK</sequence>
<evidence type="ECO:0000313" key="2">
    <source>
        <dbReference type="Proteomes" id="UP000290365"/>
    </source>
</evidence>
<proteinExistence type="predicted"/>
<accession>A0A4P6JY64</accession>
<dbReference type="AlphaFoldDB" id="A0A4P6JY64"/>
<dbReference type="OrthoDB" id="135566at2"/>
<dbReference type="RefSeq" id="WP_129891800.1">
    <property type="nucleotide sequence ID" value="NZ_CP035758.1"/>
</dbReference>
<reference evidence="1 2" key="1">
    <citation type="submission" date="2019-01" db="EMBL/GenBank/DDBJ databases">
        <title>Ktedonosporobacter rubrisoli SCAWS-G2.</title>
        <authorList>
            <person name="Huang Y."/>
            <person name="Yan B."/>
        </authorList>
    </citation>
    <scope>NUCLEOTIDE SEQUENCE [LARGE SCALE GENOMIC DNA]</scope>
    <source>
        <strain evidence="1 2">SCAWS-G2</strain>
    </source>
</reference>
<keyword evidence="2" id="KW-1185">Reference proteome</keyword>
<name>A0A4P6JY64_KTERU</name>
<gene>
    <name evidence="1" type="ORF">EPA93_34125</name>
</gene>
<dbReference type="EMBL" id="CP035758">
    <property type="protein sequence ID" value="QBD80738.1"/>
    <property type="molecule type" value="Genomic_DNA"/>
</dbReference>
<evidence type="ECO:0000313" key="1">
    <source>
        <dbReference type="EMBL" id="QBD80738.1"/>
    </source>
</evidence>